<dbReference type="GO" id="GO:0008270">
    <property type="term" value="F:zinc ion binding"/>
    <property type="evidence" value="ECO:0007669"/>
    <property type="project" value="UniProtKB-KW"/>
</dbReference>
<evidence type="ECO:0000256" key="3">
    <source>
        <dbReference type="ARBA" id="ARBA00022771"/>
    </source>
</evidence>
<feature type="zinc finger region" description="FLZ-type" evidence="4">
    <location>
        <begin position="16"/>
        <end position="60"/>
    </location>
</feature>
<accession>A0A7N0V8A9</accession>
<dbReference type="OMA" id="FRFADCE"/>
<dbReference type="InterPro" id="IPR044533">
    <property type="entry name" value="FLZ1/2/3"/>
</dbReference>
<comment type="similarity">
    <text evidence="1">Belongs to the FLZ family.</text>
</comment>
<dbReference type="PROSITE" id="PS51795">
    <property type="entry name" value="ZF_FLZ"/>
    <property type="match status" value="1"/>
</dbReference>
<organism evidence="7 8">
    <name type="scientific">Kalanchoe fedtschenkoi</name>
    <name type="common">Lavender scallops</name>
    <name type="synonym">South American air plant</name>
    <dbReference type="NCBI Taxonomy" id="63787"/>
    <lineage>
        <taxon>Eukaryota</taxon>
        <taxon>Viridiplantae</taxon>
        <taxon>Streptophyta</taxon>
        <taxon>Embryophyta</taxon>
        <taxon>Tracheophyta</taxon>
        <taxon>Spermatophyta</taxon>
        <taxon>Magnoliopsida</taxon>
        <taxon>eudicotyledons</taxon>
        <taxon>Gunneridae</taxon>
        <taxon>Pentapetalae</taxon>
        <taxon>Saxifragales</taxon>
        <taxon>Crassulaceae</taxon>
        <taxon>Kalanchoe</taxon>
    </lineage>
</organism>
<evidence type="ECO:0000313" key="8">
    <source>
        <dbReference type="Proteomes" id="UP000594263"/>
    </source>
</evidence>
<dbReference type="Pfam" id="PF04570">
    <property type="entry name" value="zf-FLZ"/>
    <property type="match status" value="1"/>
</dbReference>
<feature type="domain" description="FLZ-type" evidence="6">
    <location>
        <begin position="16"/>
        <end position="60"/>
    </location>
</feature>
<keyword evidence="2" id="KW-0479">Metal-binding</keyword>
<reference evidence="7" key="1">
    <citation type="submission" date="2021-01" db="UniProtKB">
        <authorList>
            <consortium name="EnsemblPlants"/>
        </authorList>
    </citation>
    <scope>IDENTIFICATION</scope>
</reference>
<evidence type="ECO:0000256" key="4">
    <source>
        <dbReference type="PROSITE-ProRule" id="PRU01131"/>
    </source>
</evidence>
<dbReference type="Gramene" id="Kaladp0103s0012.1.v1.1">
    <property type="protein sequence ID" value="Kaladp0103s0012.1.v1.1"/>
    <property type="gene ID" value="Kaladp0103s0012.v1.1"/>
</dbReference>
<keyword evidence="3" id="KW-0863">Zinc-finger</keyword>
<protein>
    <recommendedName>
        <fullName evidence="6">FLZ-type domain-containing protein</fullName>
    </recommendedName>
</protein>
<evidence type="ECO:0000256" key="2">
    <source>
        <dbReference type="ARBA" id="ARBA00022723"/>
    </source>
</evidence>
<evidence type="ECO:0000256" key="1">
    <source>
        <dbReference type="ARBA" id="ARBA00009374"/>
    </source>
</evidence>
<keyword evidence="3" id="KW-0862">Zinc</keyword>
<evidence type="ECO:0000259" key="6">
    <source>
        <dbReference type="PROSITE" id="PS51795"/>
    </source>
</evidence>
<keyword evidence="8" id="KW-1185">Reference proteome</keyword>
<sequence>MFRFADCEPVGSRAPHFLESCFLCAKPLGRSSDIFMYRGDAPFCSTECREEQIEIDESNERSWRKTYAGSGARPSLRGGEANAPPVNKVQVRVA</sequence>
<evidence type="ECO:0000256" key="5">
    <source>
        <dbReference type="SAM" id="MobiDB-lite"/>
    </source>
</evidence>
<dbReference type="EnsemblPlants" id="Kaladp0103s0012.1.v1.1">
    <property type="protein sequence ID" value="Kaladp0103s0012.1.v1.1"/>
    <property type="gene ID" value="Kaladp0103s0012.v1.1"/>
</dbReference>
<dbReference type="PANTHER" id="PTHR46057:SF13">
    <property type="entry name" value="FLZ-TYPE DOMAIN-CONTAINING PROTEIN"/>
    <property type="match status" value="1"/>
</dbReference>
<dbReference type="InterPro" id="IPR007650">
    <property type="entry name" value="Zf-FLZ_dom"/>
</dbReference>
<dbReference type="PANTHER" id="PTHR46057">
    <property type="entry name" value="FCS-LIKE ZINC FINGER 1-RELATED"/>
    <property type="match status" value="1"/>
</dbReference>
<evidence type="ECO:0000313" key="7">
    <source>
        <dbReference type="EnsemblPlants" id="Kaladp0103s0012.1.v1.1"/>
    </source>
</evidence>
<feature type="region of interest" description="Disordered" evidence="5">
    <location>
        <begin position="64"/>
        <end position="94"/>
    </location>
</feature>
<name>A0A7N0V8A9_KALFE</name>
<dbReference type="Proteomes" id="UP000594263">
    <property type="component" value="Unplaced"/>
</dbReference>
<proteinExistence type="inferred from homology"/>
<dbReference type="AlphaFoldDB" id="A0A7N0V8A9"/>